<keyword evidence="5" id="KW-0858">Xylan degradation</keyword>
<evidence type="ECO:0000256" key="11">
    <source>
        <dbReference type="ARBA" id="ARBA00023326"/>
    </source>
</evidence>
<accession>A0A024SDM6</accession>
<dbReference type="Gene3D" id="2.60.40.10">
    <property type="entry name" value="Immunoglobulins"/>
    <property type="match status" value="1"/>
</dbReference>
<dbReference type="OrthoDB" id="47059at2759"/>
<dbReference type="InterPro" id="IPR017853">
    <property type="entry name" value="GH"/>
</dbReference>
<dbReference type="Gene3D" id="3.20.20.300">
    <property type="entry name" value="Glycoside hydrolase, family 3, N-terminal domain"/>
    <property type="match status" value="1"/>
</dbReference>
<evidence type="ECO:0000256" key="10">
    <source>
        <dbReference type="ARBA" id="ARBA00023295"/>
    </source>
</evidence>
<comment type="function">
    <text evidence="13">Xylan 1,4-beta-xylosidase involved in the hydrolysis of xylan, a major structural heterogeneous polysaccharide found in plant biomass representing the second most abundant polysaccharide in the biosphere, after cellulose.</text>
</comment>
<keyword evidence="11" id="KW-0624">Polysaccharide degradation</keyword>
<dbReference type="GO" id="GO:0005576">
    <property type="term" value="C:extracellular region"/>
    <property type="evidence" value="ECO:0007669"/>
    <property type="project" value="UniProtKB-SubCell"/>
</dbReference>
<feature type="chain" id="PRO_5001533836" description="xylan 1,4-beta-xylosidase" evidence="19">
    <location>
        <begin position="21"/>
        <end position="797"/>
    </location>
</feature>
<organism evidence="21 22">
    <name type="scientific">Hypocrea jecorina (strain ATCC 56765 / BCRC 32924 / NRRL 11460 / Rut C-30)</name>
    <name type="common">Trichoderma reesei</name>
    <dbReference type="NCBI Taxonomy" id="1344414"/>
    <lineage>
        <taxon>Eukaryota</taxon>
        <taxon>Fungi</taxon>
        <taxon>Dikarya</taxon>
        <taxon>Ascomycota</taxon>
        <taxon>Pezizomycotina</taxon>
        <taxon>Sordariomycetes</taxon>
        <taxon>Hypocreomycetidae</taxon>
        <taxon>Hypocreales</taxon>
        <taxon>Hypocreaceae</taxon>
        <taxon>Trichoderma</taxon>
    </lineage>
</organism>
<keyword evidence="9" id="KW-0119">Carbohydrate metabolism</keyword>
<dbReference type="EMBL" id="KI911143">
    <property type="protein sequence ID" value="ETS03193.1"/>
    <property type="molecule type" value="Genomic_DNA"/>
</dbReference>
<dbReference type="InterPro" id="IPR013783">
    <property type="entry name" value="Ig-like_fold"/>
</dbReference>
<evidence type="ECO:0000256" key="7">
    <source>
        <dbReference type="ARBA" id="ARBA00022801"/>
    </source>
</evidence>
<evidence type="ECO:0000256" key="5">
    <source>
        <dbReference type="ARBA" id="ARBA00022651"/>
    </source>
</evidence>
<dbReference type="InterPro" id="IPR026891">
    <property type="entry name" value="Fn3-like"/>
</dbReference>
<evidence type="ECO:0000256" key="19">
    <source>
        <dbReference type="SAM" id="SignalP"/>
    </source>
</evidence>
<feature type="domain" description="Fibronectin type III-like" evidence="20">
    <location>
        <begin position="694"/>
        <end position="765"/>
    </location>
</feature>
<evidence type="ECO:0000313" key="21">
    <source>
        <dbReference type="EMBL" id="ETS03193.1"/>
    </source>
</evidence>
<evidence type="ECO:0000313" key="22">
    <source>
        <dbReference type="Proteomes" id="UP000024376"/>
    </source>
</evidence>
<comment type="pathway">
    <text evidence="2">Glycan degradation; xylan degradation.</text>
</comment>
<dbReference type="GO" id="GO:0045493">
    <property type="term" value="P:xylan catabolic process"/>
    <property type="evidence" value="ECO:0007669"/>
    <property type="project" value="UniProtKB-UniPathway"/>
</dbReference>
<keyword evidence="7" id="KW-0378">Hydrolase</keyword>
<dbReference type="SMR" id="A0A024SDM6"/>
<dbReference type="UniPathway" id="UPA00114"/>
<gene>
    <name evidence="21" type="ORF">M419DRAFT_140746</name>
</gene>
<evidence type="ECO:0000256" key="3">
    <source>
        <dbReference type="ARBA" id="ARBA00005336"/>
    </source>
</evidence>
<evidence type="ECO:0000259" key="20">
    <source>
        <dbReference type="SMART" id="SM01217"/>
    </source>
</evidence>
<evidence type="ECO:0000256" key="9">
    <source>
        <dbReference type="ARBA" id="ARBA00023277"/>
    </source>
</evidence>
<dbReference type="Proteomes" id="UP000024376">
    <property type="component" value="Unassembled WGS sequence"/>
</dbReference>
<dbReference type="AlphaFoldDB" id="A0A024SDM6"/>
<dbReference type="SMART" id="SM01217">
    <property type="entry name" value="Fn3_like"/>
    <property type="match status" value="1"/>
</dbReference>
<dbReference type="InterPro" id="IPR036881">
    <property type="entry name" value="Glyco_hydro_3_C_sf"/>
</dbReference>
<dbReference type="InterPro" id="IPR002772">
    <property type="entry name" value="Glyco_hydro_3_C"/>
</dbReference>
<keyword evidence="10" id="KW-0326">Glycosidase</keyword>
<dbReference type="Gene3D" id="3.40.50.1700">
    <property type="entry name" value="Glycoside hydrolase family 3 C-terminal domain"/>
    <property type="match status" value="1"/>
</dbReference>
<keyword evidence="4" id="KW-0964">Secreted</keyword>
<proteinExistence type="inferred from homology"/>
<reference evidence="22" key="1">
    <citation type="journal article" date="2013" name="Ind. Biotechnol.">
        <title>Comparative genomics analysis of Trichoderma reesei strains.</title>
        <authorList>
            <person name="Koike H."/>
            <person name="Aerts A."/>
            <person name="LaButti K."/>
            <person name="Grigoriev I.V."/>
            <person name="Baker S.E."/>
        </authorList>
    </citation>
    <scope>NUCLEOTIDE SEQUENCE [LARGE SCALE GENOMIC DNA]</scope>
    <source>
        <strain evidence="22">ATCC 56765 / BCRC 32924 / NRRL 11460 / Rut C-30</strain>
    </source>
</reference>
<dbReference type="InterPro" id="IPR001764">
    <property type="entry name" value="Glyco_hydro_3_N"/>
</dbReference>
<evidence type="ECO:0000256" key="6">
    <source>
        <dbReference type="ARBA" id="ARBA00022729"/>
    </source>
</evidence>
<dbReference type="Pfam" id="PF00933">
    <property type="entry name" value="Glyco_hydro_3"/>
    <property type="match status" value="1"/>
</dbReference>
<name>A0A024SDM6_HYPJR</name>
<evidence type="ECO:0000256" key="12">
    <source>
        <dbReference type="ARBA" id="ARBA00024574"/>
    </source>
</evidence>
<evidence type="ECO:0000256" key="2">
    <source>
        <dbReference type="ARBA" id="ARBA00004851"/>
    </source>
</evidence>
<evidence type="ECO:0000256" key="4">
    <source>
        <dbReference type="ARBA" id="ARBA00022525"/>
    </source>
</evidence>
<dbReference type="Pfam" id="PF01915">
    <property type="entry name" value="Glyco_hydro_3_C"/>
    <property type="match status" value="1"/>
</dbReference>
<dbReference type="InterPro" id="IPR044993">
    <property type="entry name" value="BXL"/>
</dbReference>
<dbReference type="Pfam" id="PF14310">
    <property type="entry name" value="Fn3-like"/>
    <property type="match status" value="1"/>
</dbReference>
<evidence type="ECO:0000256" key="14">
    <source>
        <dbReference type="ARBA" id="ARBA00026107"/>
    </source>
</evidence>
<comment type="similarity">
    <text evidence="3">Belongs to the glycosyl hydrolase 3 family.</text>
</comment>
<dbReference type="FunFam" id="3.40.50.1700:FF:000007">
    <property type="entry name" value="Exo-1,4-beta-xylosidase xlnD"/>
    <property type="match status" value="1"/>
</dbReference>
<dbReference type="KEGG" id="trr:M419DRAFT_140746"/>
<evidence type="ECO:0000256" key="8">
    <source>
        <dbReference type="ARBA" id="ARBA00023180"/>
    </source>
</evidence>
<comment type="catalytic activity">
    <reaction evidence="12">
        <text>Hydrolysis of (1-&gt;4)-beta-D-xylans, to remove successive D-xylose residues from the non-reducing termini.</text>
        <dbReference type="EC" id="3.2.1.37"/>
    </reaction>
</comment>
<dbReference type="HOGENOM" id="CLU_004542_5_3_1"/>
<dbReference type="SUPFAM" id="SSF51445">
    <property type="entry name" value="(Trans)glycosidases"/>
    <property type="match status" value="1"/>
</dbReference>
<sequence>MVNNAALLAALSALLPTALAQNNQTYANYSAQGQPDLYPETLATLTLSFPDCEHGPLKNNLVCDSSAGYVERAQALISLFTLEELILNTQNSGPGVPRLGLPNYQVWNEALHGLDRANFATKGGQFEWATSFPMPILTTAALNRTLIHQIADIISTQARAFSNSGRYGLDVYAPNVNGFRSPLWGRGQETPGEDAFFLSSAYTYEYITGIQGGVDPEHLKVAATVKHFAGYDLENWNNQSRLGFDAIITQQDLSEYYTPQFLAAARYAKSRSLMCAYNSVNGVPSCANSFFLQTLLRESWGFPEWGYVSSDCDAVYNVFNPHDYASNQSSAAASSLRAGTDIDCGQTYPWHLNESFVAGEVSRGEIERSVTRLYANLVRLGYFDKKNQYRSLGWKDVVKTDAWNISYEAAVEGIVLLKNDGTLPLSKKVRSIALIGPWANATTQMQGNYYGPAPYLISPLEAAKKAGYHVNFELGTEIAGNSTTGFAKAIAAAKKSDAIIYLGGIDNTIEQEGADRTDIAWPGNQLDLIKQLSEVGKPLVVLQMGGGQVDSSSLKSNKKVNSLVWGGYPGQSGGVALFDILSGKRAPAGRLVTTQYPAEYVHQFPQNDMNLRPDGKSNPGQTYIWYTGKPVYEFGSGLFYTTFKETLASHPKSLKFNTSSILSAPHPGYTYSEQIPVFTFEANIKNSGKTESPYTAMLFVRTSNAGPAPYPNKWLVGFDRLADIKPGHSSKLSIPIPVSALARVDSHGNRIVYPGKYELALNTDESVKLEFELVGEEVTIENWPLEEQQIKDATPDA</sequence>
<dbReference type="SUPFAM" id="SSF52279">
    <property type="entry name" value="Beta-D-glucan exohydrolase, C-terminal domain"/>
    <property type="match status" value="1"/>
</dbReference>
<dbReference type="GO" id="GO:0031222">
    <property type="term" value="P:arabinan catabolic process"/>
    <property type="evidence" value="ECO:0007669"/>
    <property type="project" value="TreeGrafter"/>
</dbReference>
<evidence type="ECO:0000256" key="1">
    <source>
        <dbReference type="ARBA" id="ARBA00004613"/>
    </source>
</evidence>
<comment type="subcellular location">
    <subcellularLocation>
        <location evidence="1">Secreted</location>
    </subcellularLocation>
</comment>
<dbReference type="GO" id="GO:0009044">
    <property type="term" value="F:xylan 1,4-beta-xylosidase activity"/>
    <property type="evidence" value="ECO:0007669"/>
    <property type="project" value="UniProtKB-EC"/>
</dbReference>
<dbReference type="PANTHER" id="PTHR42721:SF13">
    <property type="entry name" value="EXO-1,4-BETA-XYLOSIDASE XLND"/>
    <property type="match status" value="1"/>
</dbReference>
<dbReference type="EC" id="3.2.1.37" evidence="14"/>
<dbReference type="InterPro" id="IPR036962">
    <property type="entry name" value="Glyco_hydro_3_N_sf"/>
</dbReference>
<protein>
    <recommendedName>
        <fullName evidence="14">xylan 1,4-beta-xylosidase</fullName>
        <ecNumber evidence="14">3.2.1.37</ecNumber>
    </recommendedName>
    <alternativeName>
        <fullName evidence="17">1,4-beta-D-xylan xylohydrolase xlnD</fullName>
    </alternativeName>
    <alternativeName>
        <fullName evidence="18">Beta-xylosidase A</fullName>
    </alternativeName>
    <alternativeName>
        <fullName evidence="16">Beta-xylosidase xlnD</fullName>
    </alternativeName>
    <alternativeName>
        <fullName evidence="15">Xylobiase xlnD</fullName>
    </alternativeName>
</protein>
<feature type="signal peptide" evidence="19">
    <location>
        <begin position="1"/>
        <end position="20"/>
    </location>
</feature>
<evidence type="ECO:0000256" key="13">
    <source>
        <dbReference type="ARBA" id="ARBA00025331"/>
    </source>
</evidence>
<evidence type="ECO:0000256" key="18">
    <source>
        <dbReference type="ARBA" id="ARBA00042744"/>
    </source>
</evidence>
<dbReference type="PANTHER" id="PTHR42721">
    <property type="entry name" value="SUGAR HYDROLASE-RELATED"/>
    <property type="match status" value="1"/>
</dbReference>
<evidence type="ECO:0000256" key="15">
    <source>
        <dbReference type="ARBA" id="ARBA00041508"/>
    </source>
</evidence>
<dbReference type="GO" id="GO:0046556">
    <property type="term" value="F:alpha-L-arabinofuranosidase activity"/>
    <property type="evidence" value="ECO:0007669"/>
    <property type="project" value="TreeGrafter"/>
</dbReference>
<evidence type="ECO:0000256" key="16">
    <source>
        <dbReference type="ARBA" id="ARBA00041545"/>
    </source>
</evidence>
<keyword evidence="8" id="KW-0325">Glycoprotein</keyword>
<keyword evidence="6 19" id="KW-0732">Signal</keyword>
<evidence type="ECO:0000256" key="17">
    <source>
        <dbReference type="ARBA" id="ARBA00041684"/>
    </source>
</evidence>